<dbReference type="Gene3D" id="3.40.50.2300">
    <property type="match status" value="2"/>
</dbReference>
<dbReference type="CDD" id="cd06267">
    <property type="entry name" value="PBP1_LacI_sugar_binding-like"/>
    <property type="match status" value="1"/>
</dbReference>
<dbReference type="RefSeq" id="WP_137316577.1">
    <property type="nucleotide sequence ID" value="NZ_CP040017.1"/>
</dbReference>
<dbReference type="EMBL" id="JACHXS010000008">
    <property type="protein sequence ID" value="MBB3223287.1"/>
    <property type="molecule type" value="Genomic_DNA"/>
</dbReference>
<keyword evidence="4" id="KW-0804">Transcription</keyword>
<protein>
    <submittedName>
        <fullName evidence="6">LacI family transcriptional regulator</fullName>
    </submittedName>
</protein>
<evidence type="ECO:0000256" key="1">
    <source>
        <dbReference type="ARBA" id="ARBA00022491"/>
    </source>
</evidence>
<dbReference type="PRINTS" id="PR00036">
    <property type="entry name" value="HTHLACI"/>
</dbReference>
<evidence type="ECO:0000256" key="3">
    <source>
        <dbReference type="ARBA" id="ARBA00023125"/>
    </source>
</evidence>
<keyword evidence="2" id="KW-0805">Transcription regulation</keyword>
<evidence type="ECO:0000259" key="5">
    <source>
        <dbReference type="PROSITE" id="PS50932"/>
    </source>
</evidence>
<feature type="domain" description="HTH lacI-type" evidence="5">
    <location>
        <begin position="3"/>
        <end position="57"/>
    </location>
</feature>
<dbReference type="InterPro" id="IPR028082">
    <property type="entry name" value="Peripla_BP_I"/>
</dbReference>
<dbReference type="PROSITE" id="PS50932">
    <property type="entry name" value="HTH_LACI_2"/>
    <property type="match status" value="1"/>
</dbReference>
<dbReference type="PANTHER" id="PTHR30146">
    <property type="entry name" value="LACI-RELATED TRANSCRIPTIONAL REPRESSOR"/>
    <property type="match status" value="1"/>
</dbReference>
<keyword evidence="3" id="KW-0238">DNA-binding</keyword>
<keyword evidence="8" id="KW-1185">Reference proteome</keyword>
<evidence type="ECO:0000256" key="2">
    <source>
        <dbReference type="ARBA" id="ARBA00023015"/>
    </source>
</evidence>
<evidence type="ECO:0000313" key="6">
    <source>
        <dbReference type="EMBL" id="MBB3223287.1"/>
    </source>
</evidence>
<dbReference type="InterPro" id="IPR046335">
    <property type="entry name" value="LacI/GalR-like_sensor"/>
</dbReference>
<evidence type="ECO:0000313" key="9">
    <source>
        <dbReference type="Proteomes" id="UP000584325"/>
    </source>
</evidence>
<dbReference type="SUPFAM" id="SSF53822">
    <property type="entry name" value="Periplasmic binding protein-like I"/>
    <property type="match status" value="1"/>
</dbReference>
<dbReference type="SUPFAM" id="SSF47413">
    <property type="entry name" value="lambda repressor-like DNA-binding domains"/>
    <property type="match status" value="1"/>
</dbReference>
<dbReference type="Pfam" id="PF00356">
    <property type="entry name" value="LacI"/>
    <property type="match status" value="1"/>
</dbReference>
<dbReference type="Pfam" id="PF13377">
    <property type="entry name" value="Peripla_BP_3"/>
    <property type="match status" value="1"/>
</dbReference>
<dbReference type="GO" id="GO:0003700">
    <property type="term" value="F:DNA-binding transcription factor activity"/>
    <property type="evidence" value="ECO:0007669"/>
    <property type="project" value="TreeGrafter"/>
</dbReference>
<dbReference type="PROSITE" id="PS00356">
    <property type="entry name" value="HTH_LACI_1"/>
    <property type="match status" value="1"/>
</dbReference>
<accession>A0A4P8HUW5</accession>
<name>A0A4P8HUW5_9BURK</name>
<dbReference type="Gene3D" id="1.10.260.40">
    <property type="entry name" value="lambda repressor-like DNA-binding domains"/>
    <property type="match status" value="1"/>
</dbReference>
<gene>
    <name evidence="7" type="ORF">FCL38_27735</name>
    <name evidence="6" type="ORF">FHS02_004130</name>
</gene>
<organism evidence="6 9">
    <name type="scientific">Pseudoduganella umbonata</name>
    <dbReference type="NCBI Taxonomy" id="864828"/>
    <lineage>
        <taxon>Bacteria</taxon>
        <taxon>Pseudomonadati</taxon>
        <taxon>Pseudomonadota</taxon>
        <taxon>Betaproteobacteria</taxon>
        <taxon>Burkholderiales</taxon>
        <taxon>Oxalobacteraceae</taxon>
        <taxon>Telluria group</taxon>
        <taxon>Pseudoduganella</taxon>
    </lineage>
</organism>
<dbReference type="PANTHER" id="PTHR30146:SF151">
    <property type="entry name" value="HTH-TYPE TRANSCRIPTIONAL REPRESSOR CYTR"/>
    <property type="match status" value="1"/>
</dbReference>
<dbReference type="InterPro" id="IPR010982">
    <property type="entry name" value="Lambda_DNA-bd_dom_sf"/>
</dbReference>
<dbReference type="EMBL" id="CP040017">
    <property type="protein sequence ID" value="QCP13799.1"/>
    <property type="molecule type" value="Genomic_DNA"/>
</dbReference>
<dbReference type="Proteomes" id="UP000584325">
    <property type="component" value="Unassembled WGS sequence"/>
</dbReference>
<dbReference type="AlphaFoldDB" id="A0A4P8HUW5"/>
<reference evidence="7 8" key="1">
    <citation type="submission" date="2019-05" db="EMBL/GenBank/DDBJ databases">
        <title>Draft Genome Sequences of Six Type Strains of the Genus Massilia.</title>
        <authorList>
            <person name="Miess H."/>
            <person name="Frediansyhah A."/>
            <person name="Gross H."/>
        </authorList>
    </citation>
    <scope>NUCLEOTIDE SEQUENCE [LARGE SCALE GENOMIC DNA]</scope>
    <source>
        <strain evidence="7 8">DSMZ 26121</strain>
    </source>
</reference>
<sequence>MAVTIKDVAQAANVSVASVSRVLNGHATVTEETRAHILAIMKQLRYVPHVGARSLSTSLTSTVGVLLPDLYGEYFSEMIRGIDGAARSRGLHLLVASLHGGADEAATALRTMRGRVDGLLVMSPHADAAFLSDNLPERLPIVLLNSGAGGGSYASVSIDNYSAAYAMVEHLTACGHRSIGFISGPAANFEAQERLRGYRAALAALLPEAREEVHEGDFTEEAGARVGAALARRMAGKKRPPRALFAANDMMAIGARLALQDAGVDVPGDIALAGFDDIPVARYVTPALTTVRVPIAGMGARALDRLAGLIGCRSDVNNGNSSGAAETLDAQLVVRASSGPLVPNAPDASHRILQKGDGS</sequence>
<evidence type="ECO:0000313" key="7">
    <source>
        <dbReference type="EMBL" id="QCP13799.1"/>
    </source>
</evidence>
<evidence type="ECO:0000256" key="4">
    <source>
        <dbReference type="ARBA" id="ARBA00023163"/>
    </source>
</evidence>
<dbReference type="InterPro" id="IPR000843">
    <property type="entry name" value="HTH_LacI"/>
</dbReference>
<reference evidence="6 9" key="2">
    <citation type="submission" date="2020-08" db="EMBL/GenBank/DDBJ databases">
        <title>Genomic Encyclopedia of Type Strains, Phase III (KMG-III): the genomes of soil and plant-associated and newly described type strains.</title>
        <authorList>
            <person name="Whitman W."/>
        </authorList>
    </citation>
    <scope>NUCLEOTIDE SEQUENCE [LARGE SCALE GENOMIC DNA]</scope>
    <source>
        <strain evidence="6 9">CECT 7753</strain>
    </source>
</reference>
<dbReference type="GO" id="GO:0000976">
    <property type="term" value="F:transcription cis-regulatory region binding"/>
    <property type="evidence" value="ECO:0007669"/>
    <property type="project" value="TreeGrafter"/>
</dbReference>
<dbReference type="CDD" id="cd01392">
    <property type="entry name" value="HTH_LacI"/>
    <property type="match status" value="1"/>
</dbReference>
<dbReference type="OrthoDB" id="9805642at2"/>
<dbReference type="SMART" id="SM00354">
    <property type="entry name" value="HTH_LACI"/>
    <property type="match status" value="1"/>
</dbReference>
<evidence type="ECO:0000313" key="8">
    <source>
        <dbReference type="Proteomes" id="UP000298763"/>
    </source>
</evidence>
<keyword evidence="1" id="KW-0678">Repressor</keyword>
<dbReference type="Proteomes" id="UP000298763">
    <property type="component" value="Chromosome"/>
</dbReference>
<proteinExistence type="predicted"/>